<evidence type="ECO:0000256" key="6">
    <source>
        <dbReference type="NCBIfam" id="TIGR00152"/>
    </source>
</evidence>
<sequence>MSKKKILKIGITGGIGSGKSIICRIFGCVGVPIYDADSRARWIMNNHQALQQEVTAEFGTEAYDSQGQLNRPYMAKQVFNDSNKVKTLNQLVHPKVGQDFAAWVQLYPNAPYLLKEAALMFESGSHQALDRVITVFAPKDVRIKRVLQRDPQRSEEQVKAIFGKQLAEEEKIKRADFVVYNDDQQMVLPQVLRLHEQFLNL</sequence>
<keyword evidence="8" id="KW-1185">Reference proteome</keyword>
<dbReference type="OrthoDB" id="9812943at2"/>
<organism evidence="7 8">
    <name type="scientific">Microscilla marina ATCC 23134</name>
    <dbReference type="NCBI Taxonomy" id="313606"/>
    <lineage>
        <taxon>Bacteria</taxon>
        <taxon>Pseudomonadati</taxon>
        <taxon>Bacteroidota</taxon>
        <taxon>Cytophagia</taxon>
        <taxon>Cytophagales</taxon>
        <taxon>Microscillaceae</taxon>
        <taxon>Microscilla</taxon>
    </lineage>
</organism>
<comment type="pathway">
    <text evidence="5">Cofactor biosynthesis; coenzyme A biosynthesis; CoA from (R)-pantothenate: step 5/5.</text>
</comment>
<protein>
    <recommendedName>
        <fullName evidence="5 6">Dephospho-CoA kinase</fullName>
        <ecNumber evidence="5 6">2.7.1.24</ecNumber>
    </recommendedName>
    <alternativeName>
        <fullName evidence="5">Dephosphocoenzyme A kinase</fullName>
    </alternativeName>
</protein>
<dbReference type="EMBL" id="AAWS01000013">
    <property type="protein sequence ID" value="EAY28861.1"/>
    <property type="molecule type" value="Genomic_DNA"/>
</dbReference>
<dbReference type="GO" id="GO:0005737">
    <property type="term" value="C:cytoplasm"/>
    <property type="evidence" value="ECO:0007669"/>
    <property type="project" value="UniProtKB-SubCell"/>
</dbReference>
<evidence type="ECO:0000256" key="3">
    <source>
        <dbReference type="ARBA" id="ARBA00022840"/>
    </source>
</evidence>
<reference evidence="7 8" key="1">
    <citation type="submission" date="2007-01" db="EMBL/GenBank/DDBJ databases">
        <authorList>
            <person name="Haygood M."/>
            <person name="Podell S."/>
            <person name="Anderson C."/>
            <person name="Hopkinson B."/>
            <person name="Roe K."/>
            <person name="Barbeau K."/>
            <person name="Gaasterland T."/>
            <person name="Ferriera S."/>
            <person name="Johnson J."/>
            <person name="Kravitz S."/>
            <person name="Beeson K."/>
            <person name="Sutton G."/>
            <person name="Rogers Y.-H."/>
            <person name="Friedman R."/>
            <person name="Frazier M."/>
            <person name="Venter J.C."/>
        </authorList>
    </citation>
    <scope>NUCLEOTIDE SEQUENCE [LARGE SCALE GENOMIC DNA]</scope>
    <source>
        <strain evidence="7 8">ATCC 23134</strain>
    </source>
</reference>
<dbReference type="PROSITE" id="PS51219">
    <property type="entry name" value="DPCK"/>
    <property type="match status" value="1"/>
</dbReference>
<dbReference type="SUPFAM" id="SSF52540">
    <property type="entry name" value="P-loop containing nucleoside triphosphate hydrolases"/>
    <property type="match status" value="1"/>
</dbReference>
<dbReference type="InterPro" id="IPR027417">
    <property type="entry name" value="P-loop_NTPase"/>
</dbReference>
<dbReference type="CDD" id="cd02022">
    <property type="entry name" value="DPCK"/>
    <property type="match status" value="1"/>
</dbReference>
<dbReference type="GO" id="GO:0015937">
    <property type="term" value="P:coenzyme A biosynthetic process"/>
    <property type="evidence" value="ECO:0007669"/>
    <property type="project" value="UniProtKB-UniRule"/>
</dbReference>
<evidence type="ECO:0000256" key="4">
    <source>
        <dbReference type="ARBA" id="ARBA00022993"/>
    </source>
</evidence>
<dbReference type="EC" id="2.7.1.24" evidence="5 6"/>
<proteinExistence type="inferred from homology"/>
<comment type="similarity">
    <text evidence="1 5">Belongs to the CoaE family.</text>
</comment>
<comment type="caution">
    <text evidence="7">The sequence shown here is derived from an EMBL/GenBank/DDBJ whole genome shotgun (WGS) entry which is preliminary data.</text>
</comment>
<accession>A1ZKP5</accession>
<keyword evidence="5 7" id="KW-0418">Kinase</keyword>
<evidence type="ECO:0000256" key="5">
    <source>
        <dbReference type="HAMAP-Rule" id="MF_00376"/>
    </source>
</evidence>
<dbReference type="UniPathway" id="UPA00241">
    <property type="reaction ID" value="UER00356"/>
</dbReference>
<dbReference type="AlphaFoldDB" id="A1ZKP5"/>
<keyword evidence="4 5" id="KW-0173">Coenzyme A biosynthesis</keyword>
<keyword evidence="2 5" id="KW-0547">Nucleotide-binding</keyword>
<dbReference type="HAMAP" id="MF_00376">
    <property type="entry name" value="Dephospho_CoA_kinase"/>
    <property type="match status" value="1"/>
</dbReference>
<dbReference type="PANTHER" id="PTHR10695:SF46">
    <property type="entry name" value="BIFUNCTIONAL COENZYME A SYNTHASE-RELATED"/>
    <property type="match status" value="1"/>
</dbReference>
<dbReference type="Pfam" id="PF01121">
    <property type="entry name" value="CoaE"/>
    <property type="match status" value="1"/>
</dbReference>
<keyword evidence="5" id="KW-0963">Cytoplasm</keyword>
<evidence type="ECO:0000313" key="7">
    <source>
        <dbReference type="EMBL" id="EAY28861.1"/>
    </source>
</evidence>
<dbReference type="GO" id="GO:0005524">
    <property type="term" value="F:ATP binding"/>
    <property type="evidence" value="ECO:0007669"/>
    <property type="project" value="UniProtKB-UniRule"/>
</dbReference>
<gene>
    <name evidence="5" type="primary">coaE</name>
    <name evidence="7" type="ORF">M23134_00014</name>
</gene>
<dbReference type="NCBIfam" id="TIGR00152">
    <property type="entry name" value="dephospho-CoA kinase"/>
    <property type="match status" value="1"/>
</dbReference>
<name>A1ZKP5_MICM2</name>
<comment type="subcellular location">
    <subcellularLocation>
        <location evidence="5">Cytoplasm</location>
    </subcellularLocation>
</comment>
<dbReference type="eggNOG" id="COG0237">
    <property type="taxonomic scope" value="Bacteria"/>
</dbReference>
<dbReference type="PANTHER" id="PTHR10695">
    <property type="entry name" value="DEPHOSPHO-COA KINASE-RELATED"/>
    <property type="match status" value="1"/>
</dbReference>
<keyword evidence="5 7" id="KW-0808">Transferase</keyword>
<dbReference type="InterPro" id="IPR001977">
    <property type="entry name" value="Depp_CoAkinase"/>
</dbReference>
<keyword evidence="3 5" id="KW-0067">ATP-binding</keyword>
<feature type="binding site" evidence="5">
    <location>
        <begin position="16"/>
        <end position="21"/>
    </location>
    <ligand>
        <name>ATP</name>
        <dbReference type="ChEBI" id="CHEBI:30616"/>
    </ligand>
</feature>
<dbReference type="GO" id="GO:0004140">
    <property type="term" value="F:dephospho-CoA kinase activity"/>
    <property type="evidence" value="ECO:0007669"/>
    <property type="project" value="UniProtKB-UniRule"/>
</dbReference>
<evidence type="ECO:0000256" key="1">
    <source>
        <dbReference type="ARBA" id="ARBA00009018"/>
    </source>
</evidence>
<comment type="catalytic activity">
    <reaction evidence="5">
        <text>3'-dephospho-CoA + ATP = ADP + CoA + H(+)</text>
        <dbReference type="Rhea" id="RHEA:18245"/>
        <dbReference type="ChEBI" id="CHEBI:15378"/>
        <dbReference type="ChEBI" id="CHEBI:30616"/>
        <dbReference type="ChEBI" id="CHEBI:57287"/>
        <dbReference type="ChEBI" id="CHEBI:57328"/>
        <dbReference type="ChEBI" id="CHEBI:456216"/>
        <dbReference type="EC" id="2.7.1.24"/>
    </reaction>
</comment>
<dbReference type="Gene3D" id="3.40.50.300">
    <property type="entry name" value="P-loop containing nucleotide triphosphate hydrolases"/>
    <property type="match status" value="1"/>
</dbReference>
<evidence type="ECO:0000313" key="8">
    <source>
        <dbReference type="Proteomes" id="UP000004095"/>
    </source>
</evidence>
<dbReference type="Proteomes" id="UP000004095">
    <property type="component" value="Unassembled WGS sequence"/>
</dbReference>
<evidence type="ECO:0000256" key="2">
    <source>
        <dbReference type="ARBA" id="ARBA00022741"/>
    </source>
</evidence>
<dbReference type="RefSeq" id="WP_002696970.1">
    <property type="nucleotide sequence ID" value="NZ_AAWS01000013.1"/>
</dbReference>
<comment type="function">
    <text evidence="5">Catalyzes the phosphorylation of the 3'-hydroxyl group of dephosphocoenzyme A to form coenzyme A.</text>
</comment>